<evidence type="ECO:0000313" key="2">
    <source>
        <dbReference type="Proteomes" id="UP001344906"/>
    </source>
</evidence>
<accession>A0ABQ6FXE9</accession>
<evidence type="ECO:0000313" key="1">
    <source>
        <dbReference type="EMBL" id="GLV57152.1"/>
    </source>
</evidence>
<sequence>MDITKRIEVELSQEKVFLWMLQPQHIAQLITLDYTKDFTLYTKKSVRPEEVEIVARHKRWQEQAETVIEIEDLSTPALQAGTTFRYAMRAKSHSEEFPASIVMGRNTVTITKSVPFRFFSFRTAKIASALNCSLTFQAQGDRTIIIYHQSYRFSAKIVRRIGGILLTPSPVVRTLLYPVVRSNITKSDLSELEEYYQLMAQHRLLQAKDQMEAEVN</sequence>
<name>A0ABQ6FXE9_9CHLR</name>
<organism evidence="1 2">
    <name type="scientific">Dictyobacter halimunensis</name>
    <dbReference type="NCBI Taxonomy" id="3026934"/>
    <lineage>
        <taxon>Bacteria</taxon>
        <taxon>Bacillati</taxon>
        <taxon>Chloroflexota</taxon>
        <taxon>Ktedonobacteria</taxon>
        <taxon>Ktedonobacterales</taxon>
        <taxon>Dictyobacteraceae</taxon>
        <taxon>Dictyobacter</taxon>
    </lineage>
</organism>
<keyword evidence="2" id="KW-1185">Reference proteome</keyword>
<dbReference type="Proteomes" id="UP001344906">
    <property type="component" value="Unassembled WGS sequence"/>
</dbReference>
<dbReference type="SUPFAM" id="SSF55961">
    <property type="entry name" value="Bet v1-like"/>
    <property type="match status" value="1"/>
</dbReference>
<gene>
    <name evidence="1" type="ORF">KDH_39900</name>
</gene>
<reference evidence="1 2" key="1">
    <citation type="submission" date="2023-02" db="EMBL/GenBank/DDBJ databases">
        <title>Dictyobacter halimunensis sp. nov., a new member of the class Ktedonobacteria from forest soil in a geothermal area.</title>
        <authorList>
            <person name="Rachmania M.K."/>
            <person name="Ningsih F."/>
            <person name="Sakai Y."/>
            <person name="Yabe S."/>
            <person name="Yokota A."/>
            <person name="Sjamsuridzal W."/>
        </authorList>
    </citation>
    <scope>NUCLEOTIDE SEQUENCE [LARGE SCALE GENOMIC DNA]</scope>
    <source>
        <strain evidence="1 2">S3.2.2.5</strain>
    </source>
</reference>
<dbReference type="RefSeq" id="WP_338253059.1">
    <property type="nucleotide sequence ID" value="NZ_BSRI01000002.1"/>
</dbReference>
<comment type="caution">
    <text evidence="1">The sequence shown here is derived from an EMBL/GenBank/DDBJ whole genome shotgun (WGS) entry which is preliminary data.</text>
</comment>
<proteinExistence type="predicted"/>
<protein>
    <submittedName>
        <fullName evidence="1">Uncharacterized protein</fullName>
    </submittedName>
</protein>
<dbReference type="EMBL" id="BSRI01000002">
    <property type="protein sequence ID" value="GLV57152.1"/>
    <property type="molecule type" value="Genomic_DNA"/>
</dbReference>